<accession>A0A8S1T6U2</accession>
<evidence type="ECO:0000256" key="2">
    <source>
        <dbReference type="ARBA" id="ARBA00022771"/>
    </source>
</evidence>
<evidence type="ECO:0000313" key="6">
    <source>
        <dbReference type="EMBL" id="CAD8146744.1"/>
    </source>
</evidence>
<dbReference type="SMART" id="SM00396">
    <property type="entry name" value="ZnF_UBR1"/>
    <property type="match status" value="1"/>
</dbReference>
<evidence type="ECO:0000313" key="7">
    <source>
        <dbReference type="Proteomes" id="UP000689195"/>
    </source>
</evidence>
<dbReference type="PROSITE" id="PS51157">
    <property type="entry name" value="ZF_UBR"/>
    <property type="match status" value="1"/>
</dbReference>
<keyword evidence="1" id="KW-0479">Metal-binding</keyword>
<evidence type="ECO:0000256" key="3">
    <source>
        <dbReference type="ARBA" id="ARBA00022833"/>
    </source>
</evidence>
<dbReference type="OrthoDB" id="298156at2759"/>
<name>A0A8S1T6U2_9CILI</name>
<dbReference type="InterPro" id="IPR003126">
    <property type="entry name" value="Znf_UBR"/>
</dbReference>
<feature type="zinc finger region" description="UBR-type" evidence="4">
    <location>
        <begin position="47"/>
        <end position="113"/>
    </location>
</feature>
<keyword evidence="3" id="KW-0862">Zinc</keyword>
<dbReference type="GO" id="GO:0008270">
    <property type="term" value="F:zinc ion binding"/>
    <property type="evidence" value="ECO:0007669"/>
    <property type="project" value="UniProtKB-KW"/>
</dbReference>
<sequence length="1423" mass="169191">MIFVQQIEQLFTNHPQTIESEQIFIKYISDRPDHLNLWKMSQKIKKNVCNKEITEEQLAFRCITCSDDISHLICSQCFNIQEHQNHNFEYIADVGNCSCGRLTLIQNCETHKMLEEQKLNQNDMIPEDLAIKIEQFIMAASSVYYEIMKQIEVQWSNFRLPIMQLYHLCEKFKIEQIKQTIDQKINYRGYYNLLVKSQFFHQIIFNLIDWLTQDREQFQNLIANIFQKQLPNYEHSLYESLIRYQTLYEASSPELPIFIFNLIQRLTSNSEFNEFICKVNLRIFSSFFLLAKNTTTKSIYSVYDQIDFLTSQQQDIDPQYAKNNKKQIKEFNYIVENYLQELTQTNITSYSYIQCEYIKQFKESTNEITMKAIVEQLDQTQLFSFLENAYCLIHVPLGEMLLYPWYGIKFLGSKFRSENFDKFNMISLKNTLGVDYDKFKNQNVDLNLIKNFNHEQYLLTKLINCFGKATPSVIPNKKFDYKQSMDEEVELKYYLHFEGELIKEIQTGIFSLFSDSESTEQLQNNFIQVILVQTYNLIKNKRNIGVKFETELAQIFKQYVYQKDNSNIKLVKARKIYCYLIKNASILDKILITTLCLYLSIKEYKEPQQFLQFLQYIFDDSIEVIKQNFQQILQRCIQKYVTIWMMADEKIDQLYYGYGENNQRSKLESIDTAFGKLYIYLFGETGLLDVYRAINNMLIPNITFQCTVTYLYLLRLMTSDLDIYNSTIFYFREQKILPIVLHQALQKIIQNIMNIEIQATFQTIQLRFEDFGIIFPGLNTLILNFLEIDETTKLLKLKSQYPPLFDPILFAAKPNFRKLFNQKLNERGIQTKDILFGNGILWNINQYHQENQYLIQKHILNHLSSKQNLIDNLQFLSQYKNEEEETFIFIQNLFLAASYFRLEELKSNFILILQLLKKIQQDSQYEPLQQYYVTLIEQFQTFSFLQDDQQSIKIQAKEEQCLIQQNDLINNKSLQNNDYQQCDYCKLQIQDKFCISILLSKRNNYKHFPMPEILLSQLINQNHNLLQLSVNGCSHKYHPNCVLQNTQQSLCSQLPRWYKQACRVCNHSYNIEIPLNKSITQLEVQLFNKNLIDCVNENGLWDYLVKSNQNQYQNIIIEIYLQIIIDLLQQLFIDIKRFRDLNRIITLNQIIQLLEQTTIINQSSPLKIQPKEYKFDTDISIFFNIIYSIYNNIIINQNKQQLKNEIIIIVLNLKQDQYKQILLDIFNISTQEVQEFNHQSQIKIQELDPYIEYNQQIFDIYSKKLNSNLGQNLAEFHKRYFVKGCDKCKNYNTKFENSKDILVCLICEKVFCIRQCTKSKFGNLNEHAIQEHSGGFFYVSLITGQITLIQYPISLHSVYDLFYDEKFGLQKLNSIIPKKRSQFIVNQQMIQKIAEIMIYNLYGIQIYNKKVLDCQNITTDGGL</sequence>
<dbReference type="Proteomes" id="UP000689195">
    <property type="component" value="Unassembled WGS sequence"/>
</dbReference>
<organism evidence="6 7">
    <name type="scientific">Paramecium pentaurelia</name>
    <dbReference type="NCBI Taxonomy" id="43138"/>
    <lineage>
        <taxon>Eukaryota</taxon>
        <taxon>Sar</taxon>
        <taxon>Alveolata</taxon>
        <taxon>Ciliophora</taxon>
        <taxon>Intramacronucleata</taxon>
        <taxon>Oligohymenophorea</taxon>
        <taxon>Peniculida</taxon>
        <taxon>Parameciidae</taxon>
        <taxon>Paramecium</taxon>
    </lineage>
</organism>
<evidence type="ECO:0000256" key="4">
    <source>
        <dbReference type="PROSITE-ProRule" id="PRU00508"/>
    </source>
</evidence>
<dbReference type="PANTHER" id="PTHR38924">
    <property type="entry name" value="ASPARAGINE AND ASPARTATE RICH PROTEIN 1"/>
    <property type="match status" value="1"/>
</dbReference>
<dbReference type="EMBL" id="CAJJDO010000016">
    <property type="protein sequence ID" value="CAD8146744.1"/>
    <property type="molecule type" value="Genomic_DNA"/>
</dbReference>
<dbReference type="CDD" id="cd19670">
    <property type="entry name" value="UBR-box_UBR1_2_3"/>
    <property type="match status" value="1"/>
</dbReference>
<dbReference type="Pfam" id="PF02207">
    <property type="entry name" value="zf-UBR"/>
    <property type="match status" value="1"/>
</dbReference>
<reference evidence="6" key="1">
    <citation type="submission" date="2021-01" db="EMBL/GenBank/DDBJ databases">
        <authorList>
            <consortium name="Genoscope - CEA"/>
            <person name="William W."/>
        </authorList>
    </citation>
    <scope>NUCLEOTIDE SEQUENCE</scope>
</reference>
<keyword evidence="2" id="KW-0863">Zinc-finger</keyword>
<protein>
    <recommendedName>
        <fullName evidence="5">UBR-type domain-containing protein</fullName>
    </recommendedName>
</protein>
<proteinExistence type="predicted"/>
<feature type="domain" description="UBR-type" evidence="5">
    <location>
        <begin position="47"/>
        <end position="113"/>
    </location>
</feature>
<keyword evidence="7" id="KW-1185">Reference proteome</keyword>
<comment type="caution">
    <text evidence="6">The sequence shown here is derived from an EMBL/GenBank/DDBJ whole genome shotgun (WGS) entry which is preliminary data.</text>
</comment>
<evidence type="ECO:0000256" key="1">
    <source>
        <dbReference type="ARBA" id="ARBA00022723"/>
    </source>
</evidence>
<gene>
    <name evidence="6" type="ORF">PPENT_87.1.T0160030</name>
</gene>
<dbReference type="PANTHER" id="PTHR38924:SF2">
    <property type="entry name" value="CHROMOSOME UNDETERMINED SCAFFOLD_10, WHOLE GENOME SHOTGUN SEQUENCE"/>
    <property type="match status" value="1"/>
</dbReference>
<evidence type="ECO:0000259" key="5">
    <source>
        <dbReference type="PROSITE" id="PS51157"/>
    </source>
</evidence>